<accession>A0A1G5GVA2</accession>
<organism evidence="1 2">
    <name type="scientific">Desulfoluna spongiiphila</name>
    <dbReference type="NCBI Taxonomy" id="419481"/>
    <lineage>
        <taxon>Bacteria</taxon>
        <taxon>Pseudomonadati</taxon>
        <taxon>Thermodesulfobacteriota</taxon>
        <taxon>Desulfobacteria</taxon>
        <taxon>Desulfobacterales</taxon>
        <taxon>Desulfolunaceae</taxon>
        <taxon>Desulfoluna</taxon>
    </lineage>
</organism>
<sequence>MDAEIFLTMEEAKDAVCLDLEHYGLQEDTLEEIAAMAGGGWPERFREVMSGGEGRLYEVISLVQEFLNSPILTEEALCNALSLMFWSEVRQAKGPDGETGVVLTTELHDFTCLQCGQCCTNLDYSRALTAEDIAMWKKAGRDDLLAWVGKDKVDGGYTIWIDPRTGEPQDPCPFLTMEGGKARCSIHDIKPAICREYPATKKHGFMTGCLGVELMFKKEQAG</sequence>
<name>A0A1G5GVA2_9BACT</name>
<gene>
    <name evidence="1" type="ORF">SAMN05216233_111158</name>
</gene>
<dbReference type="Pfam" id="PF03692">
    <property type="entry name" value="CxxCxxCC"/>
    <property type="match status" value="1"/>
</dbReference>
<keyword evidence="2" id="KW-1185">Reference proteome</keyword>
<reference evidence="1 2" key="1">
    <citation type="submission" date="2016-10" db="EMBL/GenBank/DDBJ databases">
        <authorList>
            <person name="de Groot N.N."/>
        </authorList>
    </citation>
    <scope>NUCLEOTIDE SEQUENCE [LARGE SCALE GENOMIC DNA]</scope>
    <source>
        <strain evidence="1 2">AA1</strain>
    </source>
</reference>
<dbReference type="AlphaFoldDB" id="A0A1G5GVA2"/>
<proteinExistence type="predicted"/>
<dbReference type="RefSeq" id="WP_092211760.1">
    <property type="nucleotide sequence ID" value="NZ_FMUX01000011.1"/>
</dbReference>
<dbReference type="Proteomes" id="UP000198870">
    <property type="component" value="Unassembled WGS sequence"/>
</dbReference>
<evidence type="ECO:0000313" key="1">
    <source>
        <dbReference type="EMBL" id="SCY55414.1"/>
    </source>
</evidence>
<protein>
    <submittedName>
        <fullName evidence="1">Putative zinc-or iron-chelating domain-containing protein</fullName>
    </submittedName>
</protein>
<dbReference type="OrthoDB" id="5458353at2"/>
<evidence type="ECO:0000313" key="2">
    <source>
        <dbReference type="Proteomes" id="UP000198870"/>
    </source>
</evidence>
<dbReference type="InterPro" id="IPR005358">
    <property type="entry name" value="Puta_zinc/iron-chelating_dom"/>
</dbReference>
<dbReference type="EMBL" id="FMUX01000011">
    <property type="protein sequence ID" value="SCY55414.1"/>
    <property type="molecule type" value="Genomic_DNA"/>
</dbReference>